<dbReference type="CDD" id="cd00085">
    <property type="entry name" value="HNHc"/>
    <property type="match status" value="1"/>
</dbReference>
<organism evidence="2 3">
    <name type="scientific">Sphaerisporangium aureirubrum</name>
    <dbReference type="NCBI Taxonomy" id="1544736"/>
    <lineage>
        <taxon>Bacteria</taxon>
        <taxon>Bacillati</taxon>
        <taxon>Actinomycetota</taxon>
        <taxon>Actinomycetes</taxon>
        <taxon>Streptosporangiales</taxon>
        <taxon>Streptosporangiaceae</taxon>
        <taxon>Sphaerisporangium</taxon>
    </lineage>
</organism>
<keyword evidence="2" id="KW-0540">Nuclease</keyword>
<name>A0ABW1NGT1_9ACTN</name>
<comment type="caution">
    <text evidence="2">The sequence shown here is derived from an EMBL/GenBank/DDBJ whole genome shotgun (WGS) entry which is preliminary data.</text>
</comment>
<feature type="domain" description="HNH nuclease" evidence="1">
    <location>
        <begin position="2"/>
        <end position="39"/>
    </location>
</feature>
<dbReference type="GO" id="GO:0004519">
    <property type="term" value="F:endonuclease activity"/>
    <property type="evidence" value="ECO:0007669"/>
    <property type="project" value="UniProtKB-KW"/>
</dbReference>
<evidence type="ECO:0000313" key="2">
    <source>
        <dbReference type="EMBL" id="MFC6082456.1"/>
    </source>
</evidence>
<dbReference type="Proteomes" id="UP001596137">
    <property type="component" value="Unassembled WGS sequence"/>
</dbReference>
<accession>A0ABW1NGT1</accession>
<dbReference type="Pfam" id="PF13391">
    <property type="entry name" value="HNH_2"/>
    <property type="match status" value="1"/>
</dbReference>
<evidence type="ECO:0000259" key="1">
    <source>
        <dbReference type="Pfam" id="PF13391"/>
    </source>
</evidence>
<gene>
    <name evidence="2" type="ORF">ACFP1K_14920</name>
</gene>
<sequence length="94" mass="10725">MQAAHIRPLSAGGQHRLDNGVLLRSDVHTLFDRGYLTVDPDYRLRVSPRLRDESGNGEEFYRRAGQPIAVPESRPDRPDREGLEWHVSEVFLSS</sequence>
<proteinExistence type="predicted"/>
<keyword evidence="3" id="KW-1185">Reference proteome</keyword>
<protein>
    <submittedName>
        <fullName evidence="2">HNH endonuclease</fullName>
    </submittedName>
</protein>
<reference evidence="3" key="1">
    <citation type="journal article" date="2019" name="Int. J. Syst. Evol. Microbiol.">
        <title>The Global Catalogue of Microorganisms (GCM) 10K type strain sequencing project: providing services to taxonomists for standard genome sequencing and annotation.</title>
        <authorList>
            <consortium name="The Broad Institute Genomics Platform"/>
            <consortium name="The Broad Institute Genome Sequencing Center for Infectious Disease"/>
            <person name="Wu L."/>
            <person name="Ma J."/>
        </authorList>
    </citation>
    <scope>NUCLEOTIDE SEQUENCE [LARGE SCALE GENOMIC DNA]</scope>
    <source>
        <strain evidence="3">JCM 30346</strain>
    </source>
</reference>
<keyword evidence="2" id="KW-0255">Endonuclease</keyword>
<dbReference type="RefSeq" id="WP_380752502.1">
    <property type="nucleotide sequence ID" value="NZ_JBHSRF010000017.1"/>
</dbReference>
<dbReference type="EMBL" id="JBHSRF010000017">
    <property type="protein sequence ID" value="MFC6082456.1"/>
    <property type="molecule type" value="Genomic_DNA"/>
</dbReference>
<keyword evidence="2" id="KW-0378">Hydrolase</keyword>
<evidence type="ECO:0000313" key="3">
    <source>
        <dbReference type="Proteomes" id="UP001596137"/>
    </source>
</evidence>
<dbReference type="InterPro" id="IPR003615">
    <property type="entry name" value="HNH_nuc"/>
</dbReference>